<protein>
    <submittedName>
        <fullName evidence="4">Glycosyl transferase group 1</fullName>
    </submittedName>
</protein>
<organism evidence="4 5">
    <name type="scientific">Halopiger xanaduensis (strain DSM 18323 / JCM 14033 / SH-6)</name>
    <dbReference type="NCBI Taxonomy" id="797210"/>
    <lineage>
        <taxon>Archaea</taxon>
        <taxon>Methanobacteriati</taxon>
        <taxon>Methanobacteriota</taxon>
        <taxon>Stenosarchaea group</taxon>
        <taxon>Halobacteria</taxon>
        <taxon>Halobacteriales</taxon>
        <taxon>Natrialbaceae</taxon>
        <taxon>Halopiger</taxon>
    </lineage>
</organism>
<accession>F8D5C3</accession>
<evidence type="ECO:0000313" key="5">
    <source>
        <dbReference type="Proteomes" id="UP000006794"/>
    </source>
</evidence>
<dbReference type="InterPro" id="IPR001296">
    <property type="entry name" value="Glyco_trans_1"/>
</dbReference>
<evidence type="ECO:0000259" key="3">
    <source>
        <dbReference type="Pfam" id="PF13439"/>
    </source>
</evidence>
<dbReference type="EMBL" id="CP002839">
    <property type="protein sequence ID" value="AEH37622.1"/>
    <property type="molecule type" value="Genomic_DNA"/>
</dbReference>
<dbReference type="SUPFAM" id="SSF53756">
    <property type="entry name" value="UDP-Glycosyltransferase/glycogen phosphorylase"/>
    <property type="match status" value="1"/>
</dbReference>
<sequence>MSETTAERTAGTDAPASSDGAGPTDADGGADSTAGRGETSSPADSRARWRRPIPDEADEDEHDDARVLVITGLSHKNERHYGPLADVAGETTLVCLEPERAIDDAEYVQVPEIGPRLLRVLLLFFVALYEGYRNEYDAVASISLLPYGLYALALKAVYGYPAHLGIIGIDLDHHARQWYGAGPRWAFRQFDAISVPGSAHARELVRMGVPEERIEILTNAIDVDTYHPIPADIDAEYDFVWLGRFSAEKDPILFVRALAQLEADGRDFQAAMVGTGSDRTAVIDEIAARGLEDRIDLPGWVDDPLSYYRRSDAFVLTSRRDALPLAMLEAMASGLAPIVPRVGSVPDVVTDGENGIVVPDRTPAAFARAMARCLDDPGYRADLADAAPAVRDEFEMDEASEDWRRILSTLAG</sequence>
<gene>
    <name evidence="4" type="ordered locus">Halxa_3006</name>
</gene>
<dbReference type="KEGG" id="hxa:Halxa_3006"/>
<feature type="region of interest" description="Disordered" evidence="1">
    <location>
        <begin position="1"/>
        <end position="63"/>
    </location>
</feature>
<dbReference type="STRING" id="797210.Halxa_3006"/>
<dbReference type="Pfam" id="PF00534">
    <property type="entry name" value="Glycos_transf_1"/>
    <property type="match status" value="1"/>
</dbReference>
<keyword evidence="4" id="KW-0808">Transferase</keyword>
<evidence type="ECO:0000313" key="4">
    <source>
        <dbReference type="EMBL" id="AEH37622.1"/>
    </source>
</evidence>
<dbReference type="PANTHER" id="PTHR12526">
    <property type="entry name" value="GLYCOSYLTRANSFERASE"/>
    <property type="match status" value="1"/>
</dbReference>
<dbReference type="GeneID" id="10797959"/>
<feature type="compositionally biased region" description="Low complexity" evidence="1">
    <location>
        <begin position="16"/>
        <end position="35"/>
    </location>
</feature>
<dbReference type="Proteomes" id="UP000006794">
    <property type="component" value="Chromosome"/>
</dbReference>
<proteinExistence type="predicted"/>
<evidence type="ECO:0000256" key="1">
    <source>
        <dbReference type="SAM" id="MobiDB-lite"/>
    </source>
</evidence>
<dbReference type="PANTHER" id="PTHR12526:SF630">
    <property type="entry name" value="GLYCOSYLTRANSFERASE"/>
    <property type="match status" value="1"/>
</dbReference>
<dbReference type="RefSeq" id="WP_013880512.1">
    <property type="nucleotide sequence ID" value="NC_015666.1"/>
</dbReference>
<feature type="domain" description="Glycosyl transferase family 1" evidence="2">
    <location>
        <begin position="234"/>
        <end position="388"/>
    </location>
</feature>
<dbReference type="HOGENOM" id="CLU_009583_2_5_2"/>
<dbReference type="Pfam" id="PF13439">
    <property type="entry name" value="Glyco_transf_4"/>
    <property type="match status" value="1"/>
</dbReference>
<dbReference type="CDD" id="cd03811">
    <property type="entry name" value="GT4_GT28_WabH-like"/>
    <property type="match status" value="1"/>
</dbReference>
<dbReference type="GO" id="GO:0016757">
    <property type="term" value="F:glycosyltransferase activity"/>
    <property type="evidence" value="ECO:0007669"/>
    <property type="project" value="InterPro"/>
</dbReference>
<dbReference type="eggNOG" id="arCOG01403">
    <property type="taxonomic scope" value="Archaea"/>
</dbReference>
<dbReference type="Gene3D" id="3.40.50.2000">
    <property type="entry name" value="Glycogen Phosphorylase B"/>
    <property type="match status" value="2"/>
</dbReference>
<dbReference type="OrthoDB" id="131038at2157"/>
<reference evidence="4 5" key="1">
    <citation type="journal article" date="2012" name="Stand. Genomic Sci.">
        <title>Complete genome sequence of Halopiger xanaduensis type strain (SH-6(T)).</title>
        <authorList>
            <person name="Anderson I."/>
            <person name="Tindall B.J."/>
            <person name="Rohde M."/>
            <person name="Lucas S."/>
            <person name="Han J."/>
            <person name="Lapidus A."/>
            <person name="Cheng J.F."/>
            <person name="Goodwin L."/>
            <person name="Pitluck S."/>
            <person name="Peters L."/>
            <person name="Pati A."/>
            <person name="Mikhailova N."/>
            <person name="Pagani I."/>
            <person name="Teshima H."/>
            <person name="Han C."/>
            <person name="Tapia R."/>
            <person name="Land M."/>
            <person name="Woyke T."/>
            <person name="Klenk H.P."/>
            <person name="Kyrpides N."/>
            <person name="Ivanova N."/>
        </authorList>
    </citation>
    <scope>NUCLEOTIDE SEQUENCE [LARGE SCALE GENOMIC DNA]</scope>
    <source>
        <strain evidence="5">DSM 18323 / JCM 14033 / SH-6</strain>
    </source>
</reference>
<keyword evidence="5" id="KW-1185">Reference proteome</keyword>
<dbReference type="AlphaFoldDB" id="F8D5C3"/>
<evidence type="ECO:0000259" key="2">
    <source>
        <dbReference type="Pfam" id="PF00534"/>
    </source>
</evidence>
<feature type="domain" description="Glycosyltransferase subfamily 4-like N-terminal" evidence="3">
    <location>
        <begin position="90"/>
        <end position="224"/>
    </location>
</feature>
<name>F8D5C3_HALXS</name>
<dbReference type="InterPro" id="IPR028098">
    <property type="entry name" value="Glyco_trans_4-like_N"/>
</dbReference>